<keyword evidence="2" id="KW-1185">Reference proteome</keyword>
<name>A0A1P9WWC8_9BACT</name>
<accession>A0A1P9WWC8</accession>
<reference evidence="1 2" key="1">
    <citation type="submission" date="2016-01" db="EMBL/GenBank/DDBJ databases">
        <authorList>
            <person name="Oliw E.H."/>
        </authorList>
    </citation>
    <scope>NUCLEOTIDE SEQUENCE [LARGE SCALE GENOMIC DNA]</scope>
    <source>
        <strain evidence="1 2">DY10</strain>
    </source>
</reference>
<evidence type="ECO:0000313" key="1">
    <source>
        <dbReference type="EMBL" id="AQG79695.1"/>
    </source>
</evidence>
<dbReference type="EMBL" id="CP014263">
    <property type="protein sequence ID" value="AQG79695.1"/>
    <property type="molecule type" value="Genomic_DNA"/>
</dbReference>
<dbReference type="Proteomes" id="UP000187941">
    <property type="component" value="Chromosome"/>
</dbReference>
<dbReference type="STRING" id="1178516.AWR27_10365"/>
<proteinExistence type="predicted"/>
<dbReference type="KEGG" id="smon:AWR27_10365"/>
<protein>
    <submittedName>
        <fullName evidence="1">Uncharacterized protein</fullName>
    </submittedName>
</protein>
<organism evidence="1 2">
    <name type="scientific">Spirosoma montaniterrae</name>
    <dbReference type="NCBI Taxonomy" id="1178516"/>
    <lineage>
        <taxon>Bacteria</taxon>
        <taxon>Pseudomonadati</taxon>
        <taxon>Bacteroidota</taxon>
        <taxon>Cytophagia</taxon>
        <taxon>Cytophagales</taxon>
        <taxon>Cytophagaceae</taxon>
        <taxon>Spirosoma</taxon>
    </lineage>
</organism>
<evidence type="ECO:0000313" key="2">
    <source>
        <dbReference type="Proteomes" id="UP000187941"/>
    </source>
</evidence>
<sequence>MNHNPFTISTMTISTASRSLYRGLLALLVVGTLTTACKKSGGSDDVDPRDQYVGTYEGGIASSLNVGGFEGTSQTGTSTIIITKGSNPKEILIDTQMSLGRPTPLKVTAELEGSTFRVIDRNKDQMNVLGVTVEGEFKATGVLEKNQVAITATTEGLRTGAVVKRTEQISGTKK</sequence>
<gene>
    <name evidence="1" type="ORF">AWR27_10365</name>
</gene>
<dbReference type="AlphaFoldDB" id="A0A1P9WWC8"/>